<proteinExistence type="predicted"/>
<dbReference type="InterPro" id="IPR032720">
    <property type="entry name" value="Cys_rich_CWC"/>
</dbReference>
<gene>
    <name evidence="1" type="ORF">NX786_25620</name>
</gene>
<keyword evidence="2" id="KW-1185">Reference proteome</keyword>
<name>A0ABT2C5Q3_9BURK</name>
<reference evidence="1" key="1">
    <citation type="submission" date="2022-08" db="EMBL/GenBank/DDBJ databases">
        <title>Reclassification of Massilia species as members of the genera Telluria, Duganella, Pseudoduganella, Mokoshia gen. nov. and Zemynaea gen. nov. using orthogonal and non-orthogonal genome-based approaches.</title>
        <authorList>
            <person name="Bowman J.P."/>
        </authorList>
    </citation>
    <scope>NUCLEOTIDE SEQUENCE</scope>
    <source>
        <strain evidence="1">LMG 11547</strain>
    </source>
</reference>
<comment type="caution">
    <text evidence="1">The sequence shown here is derived from an EMBL/GenBank/DDBJ whole genome shotgun (WGS) entry which is preliminary data.</text>
</comment>
<dbReference type="EMBL" id="JANUHC010000011">
    <property type="protein sequence ID" value="MCS0632720.1"/>
    <property type="molecule type" value="Genomic_DNA"/>
</dbReference>
<accession>A0ABT2C5Q3</accession>
<dbReference type="RefSeq" id="WP_259451738.1">
    <property type="nucleotide sequence ID" value="NZ_CP119520.1"/>
</dbReference>
<evidence type="ECO:0000313" key="2">
    <source>
        <dbReference type="Proteomes" id="UP001165263"/>
    </source>
</evidence>
<protein>
    <submittedName>
        <fullName evidence="1">Cysteine-rich CWC family protein</fullName>
    </submittedName>
</protein>
<dbReference type="Proteomes" id="UP001165263">
    <property type="component" value="Unassembled WGS sequence"/>
</dbReference>
<evidence type="ECO:0000313" key="1">
    <source>
        <dbReference type="EMBL" id="MCS0632720.1"/>
    </source>
</evidence>
<sequence length="64" mass="6529">MSTCSQCGAEFGCAMADGTDGAPCWCTKLPPVVALPASGEAAGCWCPACLEQHIAQRTIEAPNT</sequence>
<dbReference type="Pfam" id="PF14375">
    <property type="entry name" value="Cys_rich_CWC"/>
    <property type="match status" value="1"/>
</dbReference>
<organism evidence="1 2">
    <name type="scientific">Telluria mixta</name>
    <dbReference type="NCBI Taxonomy" id="34071"/>
    <lineage>
        <taxon>Bacteria</taxon>
        <taxon>Pseudomonadati</taxon>
        <taxon>Pseudomonadota</taxon>
        <taxon>Betaproteobacteria</taxon>
        <taxon>Burkholderiales</taxon>
        <taxon>Oxalobacteraceae</taxon>
        <taxon>Telluria group</taxon>
        <taxon>Telluria</taxon>
    </lineage>
</organism>